<proteinExistence type="inferred from homology"/>
<dbReference type="KEGG" id="mprn:Q3V37_15105"/>
<dbReference type="Gene3D" id="3.40.50.1820">
    <property type="entry name" value="alpha/beta hydrolase"/>
    <property type="match status" value="1"/>
</dbReference>
<dbReference type="SUPFAM" id="SSF53474">
    <property type="entry name" value="alpha/beta-Hydrolases"/>
    <property type="match status" value="1"/>
</dbReference>
<dbReference type="PANTHER" id="PTHR11487:SF0">
    <property type="entry name" value="S-ACYL FATTY ACID SYNTHASE THIOESTERASE, MEDIUM CHAIN"/>
    <property type="match status" value="1"/>
</dbReference>
<keyword evidence="4" id="KW-1185">Reference proteome</keyword>
<gene>
    <name evidence="3" type="ORF">Q3V37_15105</name>
</gene>
<name>A0AAJ6I0Q0_9ACTN</name>
<dbReference type="Pfam" id="PF00975">
    <property type="entry name" value="Thioesterase"/>
    <property type="match status" value="1"/>
</dbReference>
<organism evidence="3 4">
    <name type="scientific">Micromonospora profundi</name>
    <dbReference type="NCBI Taxonomy" id="1420889"/>
    <lineage>
        <taxon>Bacteria</taxon>
        <taxon>Bacillati</taxon>
        <taxon>Actinomycetota</taxon>
        <taxon>Actinomycetes</taxon>
        <taxon>Micromonosporales</taxon>
        <taxon>Micromonosporaceae</taxon>
        <taxon>Micromonospora</taxon>
    </lineage>
</organism>
<evidence type="ECO:0000313" key="3">
    <source>
        <dbReference type="EMBL" id="WLS48443.1"/>
    </source>
</evidence>
<evidence type="ECO:0000256" key="1">
    <source>
        <dbReference type="ARBA" id="ARBA00007169"/>
    </source>
</evidence>
<protein>
    <submittedName>
        <fullName evidence="3">Thioesterase domain-containing protein</fullName>
    </submittedName>
</protein>
<dbReference type="InterPro" id="IPR029058">
    <property type="entry name" value="AB_hydrolase_fold"/>
</dbReference>
<evidence type="ECO:0000313" key="4">
    <source>
        <dbReference type="Proteomes" id="UP001235874"/>
    </source>
</evidence>
<comment type="similarity">
    <text evidence="1">Belongs to the thioesterase family.</text>
</comment>
<dbReference type="GO" id="GO:0008610">
    <property type="term" value="P:lipid biosynthetic process"/>
    <property type="evidence" value="ECO:0007669"/>
    <property type="project" value="TreeGrafter"/>
</dbReference>
<dbReference type="PANTHER" id="PTHR11487">
    <property type="entry name" value="THIOESTERASE"/>
    <property type="match status" value="1"/>
</dbReference>
<dbReference type="RefSeq" id="WP_306273769.1">
    <property type="nucleotide sequence ID" value="NZ_CP130472.1"/>
</dbReference>
<reference evidence="3 4" key="1">
    <citation type="submission" date="2023-07" db="EMBL/GenBank/DDBJ databases">
        <title>Micromonospora profundi TRM 95458 converts glycerol to a new osmotic compound.</title>
        <authorList>
            <person name="Lu D."/>
        </authorList>
    </citation>
    <scope>NUCLEOTIDE SEQUENCE [LARGE SCALE GENOMIC DNA]</scope>
    <source>
        <strain evidence="3 4">TRM95458</strain>
    </source>
</reference>
<dbReference type="InterPro" id="IPR001031">
    <property type="entry name" value="Thioesterase"/>
</dbReference>
<dbReference type="InterPro" id="IPR012223">
    <property type="entry name" value="TEII"/>
</dbReference>
<feature type="domain" description="Thioesterase" evidence="2">
    <location>
        <begin position="22"/>
        <end position="238"/>
    </location>
</feature>
<dbReference type="Proteomes" id="UP001235874">
    <property type="component" value="Chromosome"/>
</dbReference>
<sequence>MNPVARKSVWLQRAPSPTVEGRVFCVPHAGCGTSVFRNWPQERAGVEFLAVELPGRLTRFSDQMPKTFQDLAAEMIEGLAPYLDVPFAFFGHCWSALIAYEATVALERSDGPRPAALYVSSLMAPQDEVIGRLMTMNEAQLAEELGKTVRDMGSSPHPELVAIYADILRSDLDMSRHYIASDPGPLSCPISAFGWSDDSEVTPDQMTGWAECGETTLRVLPGEHNRIVDAPPELLDHLCSGLRAGR</sequence>
<dbReference type="EMBL" id="CP130472">
    <property type="protein sequence ID" value="WLS48443.1"/>
    <property type="molecule type" value="Genomic_DNA"/>
</dbReference>
<accession>A0AAJ6I0Q0</accession>
<dbReference type="AlphaFoldDB" id="A0AAJ6I0Q0"/>
<evidence type="ECO:0000259" key="2">
    <source>
        <dbReference type="Pfam" id="PF00975"/>
    </source>
</evidence>